<gene>
    <name evidence="1" type="ORF">LCGC14_1227840</name>
</gene>
<evidence type="ECO:0000313" key="1">
    <source>
        <dbReference type="EMBL" id="KKM91490.1"/>
    </source>
</evidence>
<sequence length="77" mass="9444">MKTKENKLGKHWDTVTRVYDKRGYPPGESDRITKFTIDLKWLRSEKTRIEYDRGWKCEIKVRRKYSKFSALYVIERN</sequence>
<dbReference type="AlphaFoldDB" id="A0A0F9NRL6"/>
<name>A0A0F9NRL6_9ZZZZ</name>
<proteinExistence type="predicted"/>
<reference evidence="1" key="1">
    <citation type="journal article" date="2015" name="Nature">
        <title>Complex archaea that bridge the gap between prokaryotes and eukaryotes.</title>
        <authorList>
            <person name="Spang A."/>
            <person name="Saw J.H."/>
            <person name="Jorgensen S.L."/>
            <person name="Zaremba-Niedzwiedzka K."/>
            <person name="Martijn J."/>
            <person name="Lind A.E."/>
            <person name="van Eijk R."/>
            <person name="Schleper C."/>
            <person name="Guy L."/>
            <person name="Ettema T.J."/>
        </authorList>
    </citation>
    <scope>NUCLEOTIDE SEQUENCE</scope>
</reference>
<comment type="caution">
    <text evidence="1">The sequence shown here is derived from an EMBL/GenBank/DDBJ whole genome shotgun (WGS) entry which is preliminary data.</text>
</comment>
<organism evidence="1">
    <name type="scientific">marine sediment metagenome</name>
    <dbReference type="NCBI Taxonomy" id="412755"/>
    <lineage>
        <taxon>unclassified sequences</taxon>
        <taxon>metagenomes</taxon>
        <taxon>ecological metagenomes</taxon>
    </lineage>
</organism>
<dbReference type="EMBL" id="LAZR01006524">
    <property type="protein sequence ID" value="KKM91490.1"/>
    <property type="molecule type" value="Genomic_DNA"/>
</dbReference>
<protein>
    <submittedName>
        <fullName evidence="1">Uncharacterized protein</fullName>
    </submittedName>
</protein>
<accession>A0A0F9NRL6</accession>